<dbReference type="PROSITE" id="PS50920">
    <property type="entry name" value="SOLCAR"/>
    <property type="match status" value="1"/>
</dbReference>
<reference evidence="13 14" key="1">
    <citation type="submission" date="2021-04" db="EMBL/GenBank/DDBJ databases">
        <authorList>
            <person name="Bliznina A."/>
        </authorList>
    </citation>
    <scope>NUCLEOTIDE SEQUENCE [LARGE SCALE GENOMIC DNA]</scope>
</reference>
<comment type="subcellular location">
    <subcellularLocation>
        <location evidence="1">Mitochondrion inner membrane</location>
        <topology evidence="1">Multi-pass membrane protein</topology>
    </subcellularLocation>
</comment>
<dbReference type="InterPro" id="IPR052465">
    <property type="entry name" value="Mito_NAD+_Carrier"/>
</dbReference>
<dbReference type="PANTHER" id="PTHR46131:SF5">
    <property type="entry name" value="SOLUTE CARRIER FAMILY 25 MEMBER 53"/>
    <property type="match status" value="1"/>
</dbReference>
<feature type="transmembrane region" description="Helical" evidence="12">
    <location>
        <begin position="166"/>
        <end position="184"/>
    </location>
</feature>
<dbReference type="Gene3D" id="1.50.40.10">
    <property type="entry name" value="Mitochondrial carrier domain"/>
    <property type="match status" value="1"/>
</dbReference>
<evidence type="ECO:0000256" key="2">
    <source>
        <dbReference type="ARBA" id="ARBA00006375"/>
    </source>
</evidence>
<dbReference type="InterPro" id="IPR023395">
    <property type="entry name" value="MCP_dom_sf"/>
</dbReference>
<evidence type="ECO:0000256" key="4">
    <source>
        <dbReference type="ARBA" id="ARBA00022692"/>
    </source>
</evidence>
<dbReference type="Proteomes" id="UP001158576">
    <property type="component" value="Chromosome PAR"/>
</dbReference>
<comment type="similarity">
    <text evidence="2 11">Belongs to the mitochondrial carrier (TC 2.A.29) family.</text>
</comment>
<evidence type="ECO:0000256" key="6">
    <source>
        <dbReference type="ARBA" id="ARBA00022792"/>
    </source>
</evidence>
<evidence type="ECO:0000256" key="7">
    <source>
        <dbReference type="ARBA" id="ARBA00022989"/>
    </source>
</evidence>
<evidence type="ECO:0000256" key="1">
    <source>
        <dbReference type="ARBA" id="ARBA00004448"/>
    </source>
</evidence>
<keyword evidence="9 10" id="KW-0472">Membrane</keyword>
<name>A0ABN7S5J6_OIKDI</name>
<keyword evidence="6" id="KW-0999">Mitochondrion inner membrane</keyword>
<evidence type="ECO:0000256" key="3">
    <source>
        <dbReference type="ARBA" id="ARBA00022448"/>
    </source>
</evidence>
<feature type="transmembrane region" description="Helical" evidence="12">
    <location>
        <begin position="196"/>
        <end position="216"/>
    </location>
</feature>
<keyword evidence="8" id="KW-0496">Mitochondrion</keyword>
<protein>
    <submittedName>
        <fullName evidence="13">Oidioi.mRNA.OKI2018_I69.PAR.g12412.t1.cds</fullName>
    </submittedName>
</protein>
<sequence length="288" mass="33757">MSRCENTKDVFELARPWLCGFSSGAADILLTFPVNKLMFRQQLNGYTPSQAIHSLKNELKPLPFPRNVAHLYRGLIPPTFNRCLARMFTFGGYYNCIEIYSKYDCMQNHVNIAKLFAALTSGTIESIFCCPFERLQTILQDDKSNRRYQNTWHLVKTLPMREYYRGIRPIILRNGISTFIYFQVYDQMSQITDNLFIRGAFGGIVATCYAYIFNVVRARQQSILNSSESKLYRSTLFTLKSIYKERNQEIHALYRGFRFAILRTSMSWGITTWFYHKCYTYLKESDIS</sequence>
<keyword evidence="5" id="KW-0677">Repeat</keyword>
<dbReference type="EMBL" id="OU015568">
    <property type="protein sequence ID" value="CAG5089949.1"/>
    <property type="molecule type" value="Genomic_DNA"/>
</dbReference>
<organism evidence="13 14">
    <name type="scientific">Oikopleura dioica</name>
    <name type="common">Tunicate</name>
    <dbReference type="NCBI Taxonomy" id="34765"/>
    <lineage>
        <taxon>Eukaryota</taxon>
        <taxon>Metazoa</taxon>
        <taxon>Chordata</taxon>
        <taxon>Tunicata</taxon>
        <taxon>Appendicularia</taxon>
        <taxon>Copelata</taxon>
        <taxon>Oikopleuridae</taxon>
        <taxon>Oikopleura</taxon>
    </lineage>
</organism>
<feature type="repeat" description="Solcar" evidence="10">
    <location>
        <begin position="109"/>
        <end position="191"/>
    </location>
</feature>
<evidence type="ECO:0000256" key="9">
    <source>
        <dbReference type="ARBA" id="ARBA00023136"/>
    </source>
</evidence>
<evidence type="ECO:0000256" key="11">
    <source>
        <dbReference type="RuleBase" id="RU000488"/>
    </source>
</evidence>
<keyword evidence="7 12" id="KW-1133">Transmembrane helix</keyword>
<keyword evidence="14" id="KW-1185">Reference proteome</keyword>
<proteinExistence type="inferred from homology"/>
<evidence type="ECO:0000256" key="12">
    <source>
        <dbReference type="SAM" id="Phobius"/>
    </source>
</evidence>
<keyword evidence="4 10" id="KW-0812">Transmembrane</keyword>
<evidence type="ECO:0000313" key="14">
    <source>
        <dbReference type="Proteomes" id="UP001158576"/>
    </source>
</evidence>
<accession>A0ABN7S5J6</accession>
<dbReference type="InterPro" id="IPR018108">
    <property type="entry name" value="MCP_transmembrane"/>
</dbReference>
<dbReference type="PANTHER" id="PTHR46131">
    <property type="entry name" value="SD08549P"/>
    <property type="match status" value="1"/>
</dbReference>
<evidence type="ECO:0000256" key="8">
    <source>
        <dbReference type="ARBA" id="ARBA00023128"/>
    </source>
</evidence>
<gene>
    <name evidence="13" type="ORF">OKIOD_LOCUS3970</name>
</gene>
<evidence type="ECO:0000313" key="13">
    <source>
        <dbReference type="EMBL" id="CAG5089949.1"/>
    </source>
</evidence>
<evidence type="ECO:0000256" key="5">
    <source>
        <dbReference type="ARBA" id="ARBA00022737"/>
    </source>
</evidence>
<keyword evidence="3 11" id="KW-0813">Transport</keyword>
<evidence type="ECO:0000256" key="10">
    <source>
        <dbReference type="PROSITE-ProRule" id="PRU00282"/>
    </source>
</evidence>
<dbReference type="SUPFAM" id="SSF103506">
    <property type="entry name" value="Mitochondrial carrier"/>
    <property type="match status" value="1"/>
</dbReference>
<dbReference type="Pfam" id="PF00153">
    <property type="entry name" value="Mito_carr"/>
    <property type="match status" value="2"/>
</dbReference>